<feature type="region of interest" description="Disordered" evidence="2">
    <location>
        <begin position="972"/>
        <end position="1019"/>
    </location>
</feature>
<feature type="region of interest" description="Disordered" evidence="2">
    <location>
        <begin position="1"/>
        <end position="20"/>
    </location>
</feature>
<dbReference type="PROSITE" id="PS50156">
    <property type="entry name" value="SSD"/>
    <property type="match status" value="2"/>
</dbReference>
<feature type="compositionally biased region" description="Polar residues" evidence="2">
    <location>
        <begin position="1001"/>
        <end position="1019"/>
    </location>
</feature>
<evidence type="ECO:0000256" key="3">
    <source>
        <dbReference type="SAM" id="Phobius"/>
    </source>
</evidence>
<feature type="compositionally biased region" description="Acidic residues" evidence="2">
    <location>
        <begin position="973"/>
        <end position="982"/>
    </location>
</feature>
<feature type="domain" description="SSD" evidence="4">
    <location>
        <begin position="840"/>
        <end position="963"/>
    </location>
</feature>
<dbReference type="Gene3D" id="1.20.1640.10">
    <property type="entry name" value="Multidrug efflux transporter AcrB transmembrane domain"/>
    <property type="match status" value="2"/>
</dbReference>
<dbReference type="InterPro" id="IPR051697">
    <property type="entry name" value="Patched_domain-protein"/>
</dbReference>
<dbReference type="SUPFAM" id="SSF82866">
    <property type="entry name" value="Multidrug efflux transporter AcrB transmembrane domain"/>
    <property type="match status" value="2"/>
</dbReference>
<comment type="caution">
    <text evidence="5">The sequence shown here is derived from an EMBL/GenBank/DDBJ whole genome shotgun (WGS) entry which is preliminary data.</text>
</comment>
<dbReference type="OMA" id="MWHITFF"/>
<proteinExistence type="inferred from homology"/>
<feature type="transmembrane region" description="Helical" evidence="3">
    <location>
        <begin position="483"/>
        <end position="505"/>
    </location>
</feature>
<keyword evidence="3" id="KW-1133">Transmembrane helix</keyword>
<comment type="similarity">
    <text evidence="1">Belongs to the patched family.</text>
</comment>
<feature type="domain" description="SSD" evidence="4">
    <location>
        <begin position="348"/>
        <end position="505"/>
    </location>
</feature>
<feature type="compositionally biased region" description="Low complexity" evidence="2">
    <location>
        <begin position="568"/>
        <end position="580"/>
    </location>
</feature>
<feature type="region of interest" description="Disordered" evidence="2">
    <location>
        <begin position="178"/>
        <end position="198"/>
    </location>
</feature>
<feature type="transmembrane region" description="Helical" evidence="3">
    <location>
        <begin position="815"/>
        <end position="835"/>
    </location>
</feature>
<dbReference type="Pfam" id="PF12349">
    <property type="entry name" value="Sterol-sensing"/>
    <property type="match status" value="1"/>
</dbReference>
<evidence type="ECO:0000256" key="2">
    <source>
        <dbReference type="SAM" id="MobiDB-lite"/>
    </source>
</evidence>
<feature type="transmembrane region" description="Helical" evidence="3">
    <location>
        <begin position="410"/>
        <end position="433"/>
    </location>
</feature>
<name>A0A5A8C2X7_CAFRO</name>
<evidence type="ECO:0000313" key="6">
    <source>
        <dbReference type="Proteomes" id="UP000323011"/>
    </source>
</evidence>
<dbReference type="GO" id="GO:0016020">
    <property type="term" value="C:membrane"/>
    <property type="evidence" value="ECO:0007669"/>
    <property type="project" value="TreeGrafter"/>
</dbReference>
<evidence type="ECO:0000256" key="1">
    <source>
        <dbReference type="ARBA" id="ARBA00005585"/>
    </source>
</evidence>
<feature type="transmembrane region" description="Helical" evidence="3">
    <location>
        <begin position="454"/>
        <end position="477"/>
    </location>
</feature>
<organism evidence="5 6">
    <name type="scientific">Cafeteria roenbergensis</name>
    <name type="common">Marine flagellate</name>
    <dbReference type="NCBI Taxonomy" id="33653"/>
    <lineage>
        <taxon>Eukaryota</taxon>
        <taxon>Sar</taxon>
        <taxon>Stramenopiles</taxon>
        <taxon>Bigyra</taxon>
        <taxon>Opalozoa</taxon>
        <taxon>Bicosoecida</taxon>
        <taxon>Cafeteriaceae</taxon>
        <taxon>Cafeteria</taxon>
    </lineage>
</organism>
<accession>A0A5A8C2X7</accession>
<feature type="transmembrane region" description="Helical" evidence="3">
    <location>
        <begin position="941"/>
        <end position="964"/>
    </location>
</feature>
<feature type="transmembrane region" description="Helical" evidence="3">
    <location>
        <begin position="909"/>
        <end position="929"/>
    </location>
</feature>
<keyword evidence="3" id="KW-0812">Transmembrane</keyword>
<gene>
    <name evidence="5" type="ORF">FNF29_07574</name>
</gene>
<dbReference type="PANTHER" id="PTHR10796:SF92">
    <property type="entry name" value="PATCHED-RELATED, ISOFORM A"/>
    <property type="match status" value="1"/>
</dbReference>
<feature type="transmembrane region" description="Helical" evidence="3">
    <location>
        <begin position="870"/>
        <end position="889"/>
    </location>
</feature>
<feature type="region of interest" description="Disordered" evidence="2">
    <location>
        <begin position="562"/>
        <end position="583"/>
    </location>
</feature>
<dbReference type="AlphaFoldDB" id="A0A5A8C2X7"/>
<keyword evidence="6" id="KW-1185">Reference proteome</keyword>
<dbReference type="PANTHER" id="PTHR10796">
    <property type="entry name" value="PATCHED-RELATED"/>
    <property type="match status" value="1"/>
</dbReference>
<dbReference type="InterPro" id="IPR000731">
    <property type="entry name" value="SSD"/>
</dbReference>
<reference evidence="5 6" key="1">
    <citation type="submission" date="2019-07" db="EMBL/GenBank/DDBJ databases">
        <title>Genomes of Cafeteria roenbergensis.</title>
        <authorList>
            <person name="Fischer M.G."/>
            <person name="Hackl T."/>
            <person name="Roman M."/>
        </authorList>
    </citation>
    <scope>NUCLEOTIDE SEQUENCE [LARGE SCALE GENOMIC DNA]</scope>
    <source>
        <strain evidence="5 6">BVI</strain>
    </source>
</reference>
<dbReference type="Proteomes" id="UP000323011">
    <property type="component" value="Unassembled WGS sequence"/>
</dbReference>
<dbReference type="InterPro" id="IPR053958">
    <property type="entry name" value="HMGCR/SNAP/NPC1-like_SSD"/>
</dbReference>
<protein>
    <recommendedName>
        <fullName evidence="4">SSD domain-containing protein</fullName>
    </recommendedName>
</protein>
<feature type="transmembrane region" description="Helical" evidence="3">
    <location>
        <begin position="379"/>
        <end position="398"/>
    </location>
</feature>
<feature type="transmembrane region" description="Helical" evidence="3">
    <location>
        <begin position="841"/>
        <end position="863"/>
    </location>
</feature>
<dbReference type="EMBL" id="VLTN01000072">
    <property type="protein sequence ID" value="KAA0147084.1"/>
    <property type="molecule type" value="Genomic_DNA"/>
</dbReference>
<feature type="transmembrane region" description="Helical" evidence="3">
    <location>
        <begin position="349"/>
        <end position="367"/>
    </location>
</feature>
<evidence type="ECO:0000313" key="5">
    <source>
        <dbReference type="EMBL" id="KAA0147084.1"/>
    </source>
</evidence>
<sequence length="1019" mass="108028">MPAAPAADSKPQSGTDAPKRGCLSRASRCVDGTMQSGFYHLGLLVGGNPWLTILFSVLFIGVCLAGVTQYNVENEGEKLWVPPNSIGLKQLRSVRDLFPASARTSSFYFLPKGAGTSPDSGVGALNWEVVETMFEVEEIVRSISVEEKYKPEDASQTWNFANLCQKVDVPAFLASAQRPPETNQASAGPPSTPGGSFGPSAPVSTCYVTGLTDLWAGNKTLAMLDRASGRTVVDVLNTALRTSTNGTILSPRTGRPIIFNTTFGGVRFGSGGNVTGAAVALFSFQLENRDYRDPAAGTDVDPPAEKWELELASTLKVDPQEQTFTGAKLLFGIPESDSKERSSAITGDIAFVGASIMLILVFLAVQLRVDCSCVGSRIGLALAGGLTVGMSLGFAYGIGSLMAPYTTVHAILPFILAGIGVDDLFVVTNEFALTDKTKSRRVRMAEALKHAGPSITVTTLTDFLAFFIGSTTVLPAFSAFCQWAGMAILGVYLLACTFFAACVVIDSIRQEAGRADICCCVTCRDPEATEGGADTVAANPASVATGKGGTPAVDGAAVPASKSEVDSADSSKSAASTKSSGGCCGEDATRECIVNCYGPAILNPFSKVAVVVAFLGFAGATGWASQYTSQEFREEWFIPAASPLQEQVQVRDKYFGENGVPLSGYAVNFTLGNNRNLLLDVESAMRANKWINTELGVTSWYREFVESEINATEFTELSNEEFHSRARSWLASPANVRFNSSLVWGDASKGYVRAARVSAFYVGTSTAEQEIAAMTTLRDDVTAVEKARGRPADTVFASSFVYSNWEQLVVIPSEAIQNIGLAIAACFVVVLIFIAHPTTAILVTLAVALVLVDILGVCTWWDVSLNGVSVVNLTLAIGLSVDYSAHIAHAFMHKHGTRNERVTLALSEMGVSVINGGASTFLAVVVLAASNSYIFTVFFKVFFLSVVFGLAHGLIFLPVVLSIIGPDAHEDFTPQEEQEEAESATVGTAKSDAEMARVKPATSTAPQGGMKSLQSRSAK</sequence>
<evidence type="ECO:0000259" key="4">
    <source>
        <dbReference type="PROSITE" id="PS50156"/>
    </source>
</evidence>
<keyword evidence="3" id="KW-0472">Membrane</keyword>